<sequence length="75" mass="7939">MRLIPLLLLGVTCAPSVAYADTIAIVVRVEVPVVCKLVADGRFNCNRKGMPPASELIVKPELQAGQGVIVRSIAP</sequence>
<dbReference type="AlphaFoldDB" id="A0A7W7AC24"/>
<reference evidence="2 3" key="1">
    <citation type="submission" date="2020-08" db="EMBL/GenBank/DDBJ databases">
        <title>Genomic Encyclopedia of Type Strains, Phase IV (KMG-IV): sequencing the most valuable type-strain genomes for metagenomic binning, comparative biology and taxonomic classification.</title>
        <authorList>
            <person name="Goeker M."/>
        </authorList>
    </citation>
    <scope>NUCLEOTIDE SEQUENCE [LARGE SCALE GENOMIC DNA]</scope>
    <source>
        <strain evidence="2 3">DSM 17507</strain>
    </source>
</reference>
<comment type="caution">
    <text evidence="2">The sequence shown here is derived from an EMBL/GenBank/DDBJ whole genome shotgun (WGS) entry which is preliminary data.</text>
</comment>
<dbReference type="Proteomes" id="UP000538566">
    <property type="component" value="Unassembled WGS sequence"/>
</dbReference>
<evidence type="ECO:0000313" key="3">
    <source>
        <dbReference type="Proteomes" id="UP000538566"/>
    </source>
</evidence>
<protein>
    <submittedName>
        <fullName evidence="2">Uncharacterized protein</fullName>
    </submittedName>
</protein>
<gene>
    <name evidence="2" type="ORF">GGR37_001697</name>
</gene>
<dbReference type="EMBL" id="JACHOA010000003">
    <property type="protein sequence ID" value="MBB4613422.1"/>
    <property type="molecule type" value="Genomic_DNA"/>
</dbReference>
<evidence type="ECO:0000256" key="1">
    <source>
        <dbReference type="SAM" id="SignalP"/>
    </source>
</evidence>
<name>A0A7W7AC24_9SPHN</name>
<feature type="chain" id="PRO_5031134691" evidence="1">
    <location>
        <begin position="21"/>
        <end position="75"/>
    </location>
</feature>
<keyword evidence="3" id="KW-1185">Reference proteome</keyword>
<feature type="signal peptide" evidence="1">
    <location>
        <begin position="1"/>
        <end position="20"/>
    </location>
</feature>
<proteinExistence type="predicted"/>
<evidence type="ECO:0000313" key="2">
    <source>
        <dbReference type="EMBL" id="MBB4613422.1"/>
    </source>
</evidence>
<keyword evidence="1" id="KW-0732">Signal</keyword>
<dbReference type="RefSeq" id="WP_158637791.1">
    <property type="nucleotide sequence ID" value="NZ_JACHOA010000003.1"/>
</dbReference>
<accession>A0A7W7AC24</accession>
<organism evidence="2 3">
    <name type="scientific">Novosphingobium taihuense</name>
    <dbReference type="NCBI Taxonomy" id="260085"/>
    <lineage>
        <taxon>Bacteria</taxon>
        <taxon>Pseudomonadati</taxon>
        <taxon>Pseudomonadota</taxon>
        <taxon>Alphaproteobacteria</taxon>
        <taxon>Sphingomonadales</taxon>
        <taxon>Sphingomonadaceae</taxon>
        <taxon>Novosphingobium</taxon>
    </lineage>
</organism>